<feature type="transmembrane region" description="Helical" evidence="1">
    <location>
        <begin position="129"/>
        <end position="151"/>
    </location>
</feature>
<evidence type="ECO:0000256" key="1">
    <source>
        <dbReference type="SAM" id="Phobius"/>
    </source>
</evidence>
<organism evidence="2 3">
    <name type="scientific">Facklamia languida CCUG 37842</name>
    <dbReference type="NCBI Taxonomy" id="883113"/>
    <lineage>
        <taxon>Bacteria</taxon>
        <taxon>Bacillati</taxon>
        <taxon>Bacillota</taxon>
        <taxon>Bacilli</taxon>
        <taxon>Lactobacillales</taxon>
        <taxon>Aerococcaceae</taxon>
        <taxon>Facklamia</taxon>
    </lineage>
</organism>
<name>H3NJG2_9LACT</name>
<accession>H3NJG2</accession>
<evidence type="ECO:0000313" key="3">
    <source>
        <dbReference type="Proteomes" id="UP000006190"/>
    </source>
</evidence>
<dbReference type="EMBL" id="AGEG01000013">
    <property type="protein sequence ID" value="EHR36775.1"/>
    <property type="molecule type" value="Genomic_DNA"/>
</dbReference>
<keyword evidence="1" id="KW-0812">Transmembrane</keyword>
<evidence type="ECO:0000313" key="2">
    <source>
        <dbReference type="EMBL" id="EHR36775.1"/>
    </source>
</evidence>
<feature type="transmembrane region" description="Helical" evidence="1">
    <location>
        <begin position="102"/>
        <end position="123"/>
    </location>
</feature>
<keyword evidence="1" id="KW-1133">Transmembrane helix</keyword>
<feature type="transmembrane region" description="Helical" evidence="1">
    <location>
        <begin position="20"/>
        <end position="39"/>
    </location>
</feature>
<sequence length="227" mass="26631">MKESLHYLSMNRYRLFQLRYFIGVLFVIYLLSTFSFMIGEGGGWAYFSIHDRNALTNNMHWFSFNIFPLLVPFNFFGHVLVQESPFEFVRIRHPRHLFVISLVWMAIYSASYVFISILFALFFQADKGVPLAFILSLFIHLVITLWSMLILQTTIHCLGYSILGLVVNLVIIVHSFYSQVGFKWIMTDPSTQMTARTLLVRFLMMVLITALAYSAYWYQPRLKMKAN</sequence>
<dbReference type="AlphaFoldDB" id="H3NJG2"/>
<protein>
    <submittedName>
        <fullName evidence="2">Uncharacterized protein</fullName>
    </submittedName>
</protein>
<feature type="transmembrane region" description="Helical" evidence="1">
    <location>
        <begin position="198"/>
        <end position="218"/>
    </location>
</feature>
<feature type="transmembrane region" description="Helical" evidence="1">
    <location>
        <begin position="59"/>
        <end position="81"/>
    </location>
</feature>
<reference evidence="2 3" key="1">
    <citation type="submission" date="2012-01" db="EMBL/GenBank/DDBJ databases">
        <title>The Genome Sequence of Facklamia languida CCUG 37842.</title>
        <authorList>
            <consortium name="The Broad Institute Genome Sequencing Platform"/>
            <person name="Earl A."/>
            <person name="Ward D."/>
            <person name="Feldgarden M."/>
            <person name="Gevers D."/>
            <person name="Huys G."/>
            <person name="Young S.K."/>
            <person name="Zeng Q."/>
            <person name="Gargeya S."/>
            <person name="Fitzgerald M."/>
            <person name="Haas B."/>
            <person name="Abouelleil A."/>
            <person name="Alvarado L."/>
            <person name="Arachchi H.M."/>
            <person name="Berlin A."/>
            <person name="Chapman S.B."/>
            <person name="Gearin G."/>
            <person name="Goldberg J."/>
            <person name="Griggs A."/>
            <person name="Gujja S."/>
            <person name="Hansen M."/>
            <person name="Heiman D."/>
            <person name="Howarth C."/>
            <person name="Larimer J."/>
            <person name="Lui A."/>
            <person name="MacDonald P.J.P."/>
            <person name="McCowen C."/>
            <person name="Montmayeur A."/>
            <person name="Murphy C."/>
            <person name="Neiman D."/>
            <person name="Pearson M."/>
            <person name="Priest M."/>
            <person name="Roberts A."/>
            <person name="Saif S."/>
            <person name="Shea T."/>
            <person name="Sisk P."/>
            <person name="Stolte C."/>
            <person name="Sykes S."/>
            <person name="Wortman J."/>
            <person name="Nusbaum C."/>
            <person name="Birren B."/>
        </authorList>
    </citation>
    <scope>NUCLEOTIDE SEQUENCE [LARGE SCALE GENOMIC DNA]</scope>
    <source>
        <strain evidence="2 3">CCUG 37842</strain>
    </source>
</reference>
<dbReference type="Proteomes" id="UP000006190">
    <property type="component" value="Unassembled WGS sequence"/>
</dbReference>
<dbReference type="PATRIC" id="fig|883113.3.peg.995"/>
<feature type="transmembrane region" description="Helical" evidence="1">
    <location>
        <begin position="158"/>
        <end position="178"/>
    </location>
</feature>
<proteinExistence type="predicted"/>
<dbReference type="RefSeq" id="WP_006309136.1">
    <property type="nucleotide sequence ID" value="NZ_JH601133.1"/>
</dbReference>
<dbReference type="HOGENOM" id="CLU_1213328_0_0_9"/>
<keyword evidence="1" id="KW-0472">Membrane</keyword>
<comment type="caution">
    <text evidence="2">The sequence shown here is derived from an EMBL/GenBank/DDBJ whole genome shotgun (WGS) entry which is preliminary data.</text>
</comment>
<gene>
    <name evidence="2" type="ORF">HMPREF9708_01001</name>
</gene>
<dbReference type="STRING" id="883113.HMPREF9708_01001"/>
<keyword evidence="3" id="KW-1185">Reference proteome</keyword>